<name>A0A2P2J400_RHIMU</name>
<evidence type="ECO:0000313" key="1">
    <source>
        <dbReference type="EMBL" id="MBW88213.1"/>
    </source>
</evidence>
<dbReference type="EMBL" id="GGEC01007730">
    <property type="protein sequence ID" value="MBW88213.1"/>
    <property type="molecule type" value="Transcribed_RNA"/>
</dbReference>
<protein>
    <submittedName>
        <fullName evidence="1">Uncharacterized protein</fullName>
    </submittedName>
</protein>
<reference evidence="1" key="1">
    <citation type="submission" date="2018-02" db="EMBL/GenBank/DDBJ databases">
        <title>Rhizophora mucronata_Transcriptome.</title>
        <authorList>
            <person name="Meera S.P."/>
            <person name="Sreeshan A."/>
            <person name="Augustine A."/>
        </authorList>
    </citation>
    <scope>NUCLEOTIDE SEQUENCE</scope>
    <source>
        <tissue evidence="1">Leaf</tissue>
    </source>
</reference>
<proteinExistence type="predicted"/>
<organism evidence="1">
    <name type="scientific">Rhizophora mucronata</name>
    <name type="common">Asiatic mangrove</name>
    <dbReference type="NCBI Taxonomy" id="61149"/>
    <lineage>
        <taxon>Eukaryota</taxon>
        <taxon>Viridiplantae</taxon>
        <taxon>Streptophyta</taxon>
        <taxon>Embryophyta</taxon>
        <taxon>Tracheophyta</taxon>
        <taxon>Spermatophyta</taxon>
        <taxon>Magnoliopsida</taxon>
        <taxon>eudicotyledons</taxon>
        <taxon>Gunneridae</taxon>
        <taxon>Pentapetalae</taxon>
        <taxon>rosids</taxon>
        <taxon>fabids</taxon>
        <taxon>Malpighiales</taxon>
        <taxon>Rhizophoraceae</taxon>
        <taxon>Rhizophora</taxon>
    </lineage>
</organism>
<accession>A0A2P2J400</accession>
<sequence length="54" mass="5796">MEPWPLPSRPSGADLQTILCLDGRIGGGQARRDRLGLWHPRGAPSPAGCNLFPC</sequence>
<dbReference type="AlphaFoldDB" id="A0A2P2J400"/>